<evidence type="ECO:0000256" key="2">
    <source>
        <dbReference type="ARBA" id="ARBA00023002"/>
    </source>
</evidence>
<dbReference type="Pfam" id="PF13602">
    <property type="entry name" value="ADH_zinc_N_2"/>
    <property type="match status" value="1"/>
</dbReference>
<evidence type="ECO:0000313" key="5">
    <source>
        <dbReference type="Proteomes" id="UP000004567"/>
    </source>
</evidence>
<dbReference type="PATRIC" id="fig|1144300.3.peg.1318"/>
<dbReference type="Proteomes" id="UP000004567">
    <property type="component" value="Unassembled WGS sequence"/>
</dbReference>
<evidence type="ECO:0000259" key="3">
    <source>
        <dbReference type="SMART" id="SM00829"/>
    </source>
</evidence>
<dbReference type="RefSeq" id="WP_007122452.1">
    <property type="nucleotide sequence ID" value="NZ_AICN01000061.1"/>
</dbReference>
<proteinExistence type="predicted"/>
<dbReference type="Gene3D" id="3.40.50.720">
    <property type="entry name" value="NAD(P)-binding Rossmann-like Domain"/>
    <property type="match status" value="1"/>
</dbReference>
<dbReference type="GO" id="GO:0070402">
    <property type="term" value="F:NADPH binding"/>
    <property type="evidence" value="ECO:0007669"/>
    <property type="project" value="TreeGrafter"/>
</dbReference>
<dbReference type="GO" id="GO:0016651">
    <property type="term" value="F:oxidoreductase activity, acting on NAD(P)H"/>
    <property type="evidence" value="ECO:0007669"/>
    <property type="project" value="TreeGrafter"/>
</dbReference>
<name>H4GK69_9LACO</name>
<dbReference type="STRING" id="1144300.PS3_9962"/>
<dbReference type="Pfam" id="PF08240">
    <property type="entry name" value="ADH_N"/>
    <property type="match status" value="1"/>
</dbReference>
<protein>
    <submittedName>
        <fullName evidence="4">Dehydrogenase</fullName>
    </submittedName>
</protein>
<dbReference type="Gene3D" id="3.90.180.10">
    <property type="entry name" value="Medium-chain alcohol dehydrogenases, catalytic domain"/>
    <property type="match status" value="1"/>
</dbReference>
<feature type="domain" description="Enoyl reductase (ER)" evidence="3">
    <location>
        <begin position="10"/>
        <end position="314"/>
    </location>
</feature>
<dbReference type="InterPro" id="IPR020843">
    <property type="entry name" value="ER"/>
</dbReference>
<dbReference type="EMBL" id="AICN01000061">
    <property type="protein sequence ID" value="EHS85630.1"/>
    <property type="molecule type" value="Genomic_DNA"/>
</dbReference>
<dbReference type="AlphaFoldDB" id="H4GK69"/>
<dbReference type="SUPFAM" id="SSF50129">
    <property type="entry name" value="GroES-like"/>
    <property type="match status" value="1"/>
</dbReference>
<evidence type="ECO:0000256" key="1">
    <source>
        <dbReference type="ARBA" id="ARBA00022857"/>
    </source>
</evidence>
<dbReference type="PANTHER" id="PTHR48106">
    <property type="entry name" value="QUINONE OXIDOREDUCTASE PIG3-RELATED"/>
    <property type="match status" value="1"/>
</dbReference>
<dbReference type="InterPro" id="IPR036291">
    <property type="entry name" value="NAD(P)-bd_dom_sf"/>
</dbReference>
<dbReference type="InterPro" id="IPR011032">
    <property type="entry name" value="GroES-like_sf"/>
</dbReference>
<organism evidence="4 5">
    <name type="scientific">Limosilactobacillus gastricus PS3</name>
    <dbReference type="NCBI Taxonomy" id="1144300"/>
    <lineage>
        <taxon>Bacteria</taxon>
        <taxon>Bacillati</taxon>
        <taxon>Bacillota</taxon>
        <taxon>Bacilli</taxon>
        <taxon>Lactobacillales</taxon>
        <taxon>Lactobacillaceae</taxon>
        <taxon>Limosilactobacillus</taxon>
    </lineage>
</organism>
<dbReference type="SMART" id="SM00829">
    <property type="entry name" value="PKS_ER"/>
    <property type="match status" value="1"/>
</dbReference>
<dbReference type="InterPro" id="IPR013154">
    <property type="entry name" value="ADH-like_N"/>
</dbReference>
<dbReference type="OrthoDB" id="9792162at2"/>
<dbReference type="SUPFAM" id="SSF51735">
    <property type="entry name" value="NAD(P)-binding Rossmann-fold domains"/>
    <property type="match status" value="1"/>
</dbReference>
<comment type="caution">
    <text evidence="4">The sequence shown here is derived from an EMBL/GenBank/DDBJ whole genome shotgun (WGS) entry which is preliminary data.</text>
</comment>
<keyword evidence="2" id="KW-0560">Oxidoreductase</keyword>
<sequence length="317" mass="34980">MKAIVIHEPGGPEQLKYEEVPTPVVKPGWSLVKVKAFGINHSEVFTRQGLSPSVNFPRILGIECVGEIVESTDQKLSVGQKVVSLMGEMGRDFDGSYAEYVLLPNHQIYPINSQLSWTDLAALPETYYTAFISLKNMKIDANHQVLVRGATSGVGVAFVNLLKSQFPDIKVSGTTRSVQKTDQLLAAGFDQVVIDDQNHLQTTLSFDRVLELIGPLTIKDTFQHVYEGGIVCITGLLGGQWTLNDFDPIMDLAPNSYLTSGYSGNVSAEKFNELLAFIERYQVKVTPEKIFSLPEVPDAHRYLASQQSFGKVVVKVD</sequence>
<gene>
    <name evidence="4" type="ORF">PS3_9962</name>
</gene>
<reference evidence="4 5" key="1">
    <citation type="journal article" date="2013" name="Genome Announc.">
        <title>Genome Sequence of Lactobacillus gastricus PS3, a Strain Isolated from Human Milk.</title>
        <authorList>
            <person name="Martin V."/>
            <person name="Cardenas N."/>
            <person name="Jimenez E."/>
            <person name="Maldonado A."/>
            <person name="Rodriguez J.M."/>
            <person name="Fernandez L."/>
        </authorList>
    </citation>
    <scope>NUCLEOTIDE SEQUENCE [LARGE SCALE GENOMIC DNA]</scope>
    <source>
        <strain evidence="4 5">PS3</strain>
    </source>
</reference>
<keyword evidence="1" id="KW-0521">NADP</keyword>
<accession>H4GK69</accession>
<dbReference type="PANTHER" id="PTHR48106:SF18">
    <property type="entry name" value="QUINONE OXIDOREDUCTASE PIG3"/>
    <property type="match status" value="1"/>
</dbReference>
<dbReference type="CDD" id="cd08243">
    <property type="entry name" value="quinone_oxidoreductase_like_1"/>
    <property type="match status" value="1"/>
</dbReference>
<evidence type="ECO:0000313" key="4">
    <source>
        <dbReference type="EMBL" id="EHS85630.1"/>
    </source>
</evidence>